<evidence type="ECO:0000256" key="4">
    <source>
        <dbReference type="ARBA" id="ARBA00019595"/>
    </source>
</evidence>
<evidence type="ECO:0000256" key="5">
    <source>
        <dbReference type="PIRSR" id="PIRSR600888-1"/>
    </source>
</evidence>
<dbReference type="GO" id="GO:0008830">
    <property type="term" value="F:dTDP-4-dehydrorhamnose 3,5-epimerase activity"/>
    <property type="evidence" value="ECO:0007669"/>
    <property type="project" value="UniProtKB-UniRule"/>
</dbReference>
<keyword evidence="10" id="KW-1185">Reference proteome</keyword>
<dbReference type="CDD" id="cd00438">
    <property type="entry name" value="cupin_RmlC"/>
    <property type="match status" value="1"/>
</dbReference>
<dbReference type="EMBL" id="VYQF01000002">
    <property type="protein sequence ID" value="KAA9039223.1"/>
    <property type="molecule type" value="Genomic_DNA"/>
</dbReference>
<evidence type="ECO:0000256" key="7">
    <source>
        <dbReference type="PIRSR" id="PIRSR600888-3"/>
    </source>
</evidence>
<dbReference type="PANTHER" id="PTHR21047">
    <property type="entry name" value="DTDP-6-DEOXY-D-GLUCOSE-3,5 EPIMERASE"/>
    <property type="match status" value="1"/>
</dbReference>
<dbReference type="GO" id="GO:0000271">
    <property type="term" value="P:polysaccharide biosynthetic process"/>
    <property type="evidence" value="ECO:0007669"/>
    <property type="project" value="TreeGrafter"/>
</dbReference>
<dbReference type="SUPFAM" id="SSF51182">
    <property type="entry name" value="RmlC-like cupins"/>
    <property type="match status" value="1"/>
</dbReference>
<sequence>MPFTKTQFPGLLIFEPKVFGDNRGYFFESYNQKVFLEEKIEIDFVQDNQASSTFGVIRGLHYQLEPYTQTKLIRVLSGSIIDAVVDLRKNSPTYGKAYTIELSAENKKQLLVPRGFAHGYSVISETAEVFYKCDAFYNKESEGGVAWNDPLLNIDWRIPTENVKVSEKDSIYPSLENCKHNFEFNG</sequence>
<feature type="binding site" evidence="6">
    <location>
        <position position="23"/>
    </location>
    <ligand>
        <name>substrate</name>
    </ligand>
</feature>
<comment type="similarity">
    <text evidence="8">Belongs to the dTDP-4-dehydrorhamnose 3,5-epimerase family.</text>
</comment>
<feature type="binding site" evidence="6">
    <location>
        <position position="164"/>
    </location>
    <ligand>
        <name>substrate</name>
    </ligand>
</feature>
<comment type="subunit">
    <text evidence="8">Homodimer.</text>
</comment>
<protein>
    <recommendedName>
        <fullName evidence="4 8">dTDP-4-dehydrorhamnose 3,5-epimerase</fullName>
        <ecNumber evidence="3 8">5.1.3.13</ecNumber>
    </recommendedName>
    <alternativeName>
        <fullName evidence="8">Thymidine diphospho-4-keto-rhamnose 3,5-epimerase</fullName>
    </alternativeName>
</protein>
<dbReference type="PANTHER" id="PTHR21047:SF2">
    <property type="entry name" value="THYMIDINE DIPHOSPHO-4-KETO-RHAMNOSE 3,5-EPIMERASE"/>
    <property type="match status" value="1"/>
</dbReference>
<organism evidence="9 10">
    <name type="scientific">Ginsengibacter hankyongi</name>
    <dbReference type="NCBI Taxonomy" id="2607284"/>
    <lineage>
        <taxon>Bacteria</taxon>
        <taxon>Pseudomonadati</taxon>
        <taxon>Bacteroidota</taxon>
        <taxon>Chitinophagia</taxon>
        <taxon>Chitinophagales</taxon>
        <taxon>Chitinophagaceae</taxon>
        <taxon>Ginsengibacter</taxon>
    </lineage>
</organism>
<dbReference type="Pfam" id="PF00908">
    <property type="entry name" value="dTDP_sugar_isom"/>
    <property type="match status" value="1"/>
</dbReference>
<accession>A0A5J5IHR7</accession>
<dbReference type="AlphaFoldDB" id="A0A5J5IHR7"/>
<feature type="binding site" evidence="6">
    <location>
        <position position="58"/>
    </location>
    <ligand>
        <name>substrate</name>
    </ligand>
</feature>
<evidence type="ECO:0000256" key="1">
    <source>
        <dbReference type="ARBA" id="ARBA00001298"/>
    </source>
</evidence>
<evidence type="ECO:0000256" key="8">
    <source>
        <dbReference type="RuleBase" id="RU364069"/>
    </source>
</evidence>
<dbReference type="GO" id="GO:0005829">
    <property type="term" value="C:cytosol"/>
    <property type="evidence" value="ECO:0007669"/>
    <property type="project" value="TreeGrafter"/>
</dbReference>
<comment type="function">
    <text evidence="2 8">Catalyzes the epimerization of the C3' and C5'positions of dTDP-6-deoxy-D-xylo-4-hexulose, forming dTDP-6-deoxy-L-lyxo-4-hexulose.</text>
</comment>
<proteinExistence type="inferred from homology"/>
<evidence type="ECO:0000313" key="10">
    <source>
        <dbReference type="Proteomes" id="UP000326903"/>
    </source>
</evidence>
<comment type="pathway">
    <text evidence="8">Carbohydrate biosynthesis; dTDP-L-rhamnose biosynthesis.</text>
</comment>
<feature type="binding site" evidence="6">
    <location>
        <position position="28"/>
    </location>
    <ligand>
        <name>substrate</name>
    </ligand>
</feature>
<feature type="site" description="Participates in a stacking interaction with the thymidine ring of dTDP-4-oxo-6-deoxyglucose" evidence="7">
    <location>
        <position position="137"/>
    </location>
</feature>
<feature type="binding site" evidence="6">
    <location>
        <position position="142"/>
    </location>
    <ligand>
        <name>substrate</name>
    </ligand>
</feature>
<feature type="binding site" evidence="6">
    <location>
        <begin position="46"/>
        <end position="48"/>
    </location>
    <ligand>
        <name>substrate</name>
    </ligand>
</feature>
<dbReference type="InterPro" id="IPR014710">
    <property type="entry name" value="RmlC-like_jellyroll"/>
</dbReference>
<evidence type="ECO:0000256" key="2">
    <source>
        <dbReference type="ARBA" id="ARBA00001997"/>
    </source>
</evidence>
<feature type="binding site" evidence="6">
    <location>
        <position position="71"/>
    </location>
    <ligand>
        <name>substrate</name>
    </ligand>
</feature>
<evidence type="ECO:0000313" key="9">
    <source>
        <dbReference type="EMBL" id="KAA9039223.1"/>
    </source>
</evidence>
<dbReference type="EC" id="5.1.3.13" evidence="3 8"/>
<evidence type="ECO:0000256" key="3">
    <source>
        <dbReference type="ARBA" id="ARBA00012098"/>
    </source>
</evidence>
<reference evidence="9 10" key="1">
    <citation type="submission" date="2019-09" db="EMBL/GenBank/DDBJ databases">
        <title>Draft genome sequence of Ginsengibacter sp. BR5-29.</title>
        <authorList>
            <person name="Im W.-T."/>
        </authorList>
    </citation>
    <scope>NUCLEOTIDE SEQUENCE [LARGE SCALE GENOMIC DNA]</scope>
    <source>
        <strain evidence="9 10">BR5-29</strain>
    </source>
</reference>
<dbReference type="NCBIfam" id="TIGR01221">
    <property type="entry name" value="rmlC"/>
    <property type="match status" value="1"/>
</dbReference>
<evidence type="ECO:0000256" key="6">
    <source>
        <dbReference type="PIRSR" id="PIRSR600888-2"/>
    </source>
</evidence>
<dbReference type="GO" id="GO:0019305">
    <property type="term" value="P:dTDP-rhamnose biosynthetic process"/>
    <property type="evidence" value="ECO:0007669"/>
    <property type="project" value="UniProtKB-UniRule"/>
</dbReference>
<comment type="caution">
    <text evidence="9">The sequence shown here is derived from an EMBL/GenBank/DDBJ whole genome shotgun (WGS) entry which is preliminary data.</text>
</comment>
<keyword evidence="8 9" id="KW-0413">Isomerase</keyword>
<comment type="catalytic activity">
    <reaction evidence="1 8">
        <text>dTDP-4-dehydro-6-deoxy-alpha-D-glucose = dTDP-4-dehydro-beta-L-rhamnose</text>
        <dbReference type="Rhea" id="RHEA:16969"/>
        <dbReference type="ChEBI" id="CHEBI:57649"/>
        <dbReference type="ChEBI" id="CHEBI:62830"/>
        <dbReference type="EC" id="5.1.3.13"/>
    </reaction>
</comment>
<feature type="binding site" evidence="6">
    <location>
        <position position="118"/>
    </location>
    <ligand>
        <name>substrate</name>
    </ligand>
</feature>
<dbReference type="Proteomes" id="UP000326903">
    <property type="component" value="Unassembled WGS sequence"/>
</dbReference>
<feature type="active site" description="Proton donor" evidence="5">
    <location>
        <position position="131"/>
    </location>
</feature>
<feature type="active site" description="Proton acceptor" evidence="5">
    <location>
        <position position="61"/>
    </location>
</feature>
<dbReference type="RefSeq" id="WP_150414632.1">
    <property type="nucleotide sequence ID" value="NZ_VYQF01000002.1"/>
</dbReference>
<dbReference type="Gene3D" id="2.60.120.10">
    <property type="entry name" value="Jelly Rolls"/>
    <property type="match status" value="1"/>
</dbReference>
<gene>
    <name evidence="9" type="primary">rfbC</name>
    <name evidence="9" type="ORF">FW778_10345</name>
</gene>
<name>A0A5J5IHR7_9BACT</name>
<dbReference type="UniPathway" id="UPA00124"/>
<dbReference type="InterPro" id="IPR011051">
    <property type="entry name" value="RmlC_Cupin_sf"/>
</dbReference>
<dbReference type="InterPro" id="IPR000888">
    <property type="entry name" value="RmlC-like"/>
</dbReference>